<evidence type="ECO:0000256" key="4">
    <source>
        <dbReference type="ARBA" id="ARBA00044511"/>
    </source>
</evidence>
<name>A0AA38XJD4_9EURO</name>
<gene>
    <name evidence="7" type="ORF">H2200_002712</name>
</gene>
<evidence type="ECO:0000313" key="8">
    <source>
        <dbReference type="Proteomes" id="UP001172673"/>
    </source>
</evidence>
<dbReference type="NCBIfam" id="TIGR00756">
    <property type="entry name" value="PPR"/>
    <property type="match status" value="1"/>
</dbReference>
<dbReference type="Pfam" id="PF01535">
    <property type="entry name" value="PPR"/>
    <property type="match status" value="1"/>
</dbReference>
<evidence type="ECO:0000256" key="2">
    <source>
        <dbReference type="ARBA" id="ARBA00022737"/>
    </source>
</evidence>
<proteinExistence type="inferred from homology"/>
<protein>
    <submittedName>
        <fullName evidence="7">Uncharacterized protein</fullName>
    </submittedName>
</protein>
<feature type="region of interest" description="Disordered" evidence="6">
    <location>
        <begin position="766"/>
        <end position="799"/>
    </location>
</feature>
<organism evidence="7 8">
    <name type="scientific">Cladophialophora chaetospira</name>
    <dbReference type="NCBI Taxonomy" id="386627"/>
    <lineage>
        <taxon>Eukaryota</taxon>
        <taxon>Fungi</taxon>
        <taxon>Dikarya</taxon>
        <taxon>Ascomycota</taxon>
        <taxon>Pezizomycotina</taxon>
        <taxon>Eurotiomycetes</taxon>
        <taxon>Chaetothyriomycetidae</taxon>
        <taxon>Chaetothyriales</taxon>
        <taxon>Herpotrichiellaceae</taxon>
        <taxon>Cladophialophora</taxon>
    </lineage>
</organism>
<feature type="repeat" description="PPR" evidence="5">
    <location>
        <begin position="442"/>
        <end position="476"/>
    </location>
</feature>
<dbReference type="InterPro" id="IPR002885">
    <property type="entry name" value="PPR_rpt"/>
</dbReference>
<dbReference type="Pfam" id="PF13041">
    <property type="entry name" value="PPR_2"/>
    <property type="match status" value="1"/>
</dbReference>
<accession>A0AA38XJD4</accession>
<keyword evidence="8" id="KW-1185">Reference proteome</keyword>
<dbReference type="PANTHER" id="PTHR47447">
    <property type="entry name" value="OS03G0856100 PROTEIN"/>
    <property type="match status" value="1"/>
</dbReference>
<dbReference type="AlphaFoldDB" id="A0AA38XJD4"/>
<evidence type="ECO:0000313" key="7">
    <source>
        <dbReference type="EMBL" id="KAJ9614575.1"/>
    </source>
</evidence>
<comment type="subunit">
    <text evidence="4">Binds to mitochondrial small subunit 15S rRNA.</text>
</comment>
<evidence type="ECO:0000256" key="6">
    <source>
        <dbReference type="SAM" id="MobiDB-lite"/>
    </source>
</evidence>
<feature type="repeat" description="PPR" evidence="5">
    <location>
        <begin position="407"/>
        <end position="441"/>
    </location>
</feature>
<reference evidence="7" key="1">
    <citation type="submission" date="2022-10" db="EMBL/GenBank/DDBJ databases">
        <title>Culturing micro-colonial fungi from biological soil crusts in the Mojave desert and describing Neophaeococcomyces mojavensis, and introducing the new genera and species Taxawa tesnikishii.</title>
        <authorList>
            <person name="Kurbessoian T."/>
            <person name="Stajich J.E."/>
        </authorList>
    </citation>
    <scope>NUCLEOTIDE SEQUENCE</scope>
    <source>
        <strain evidence="7">TK_41</strain>
    </source>
</reference>
<evidence type="ECO:0000256" key="3">
    <source>
        <dbReference type="ARBA" id="ARBA00044493"/>
    </source>
</evidence>
<comment type="caution">
    <text evidence="7">The sequence shown here is derived from an EMBL/GenBank/DDBJ whole genome shotgun (WGS) entry which is preliminary data.</text>
</comment>
<dbReference type="EMBL" id="JAPDRK010000003">
    <property type="protein sequence ID" value="KAJ9614575.1"/>
    <property type="molecule type" value="Genomic_DNA"/>
</dbReference>
<dbReference type="InterPro" id="IPR011990">
    <property type="entry name" value="TPR-like_helical_dom_sf"/>
</dbReference>
<dbReference type="Gene3D" id="1.25.40.10">
    <property type="entry name" value="Tetratricopeptide repeat domain"/>
    <property type="match status" value="3"/>
</dbReference>
<feature type="repeat" description="PPR" evidence="5">
    <location>
        <begin position="372"/>
        <end position="406"/>
    </location>
</feature>
<evidence type="ECO:0000256" key="5">
    <source>
        <dbReference type="PROSITE-ProRule" id="PRU00708"/>
    </source>
</evidence>
<dbReference type="Proteomes" id="UP001172673">
    <property type="component" value="Unassembled WGS sequence"/>
</dbReference>
<comment type="similarity">
    <text evidence="1">Belongs to the CCM1 family.</text>
</comment>
<feature type="compositionally biased region" description="Basic and acidic residues" evidence="6">
    <location>
        <begin position="766"/>
        <end position="789"/>
    </location>
</feature>
<evidence type="ECO:0000256" key="1">
    <source>
        <dbReference type="ARBA" id="ARBA00006192"/>
    </source>
</evidence>
<keyword evidence="2" id="KW-0677">Repeat</keyword>
<dbReference type="PROSITE" id="PS51375">
    <property type="entry name" value="PPR"/>
    <property type="match status" value="3"/>
</dbReference>
<dbReference type="PANTHER" id="PTHR47447:SF23">
    <property type="entry name" value="PENTACOTRIPEPTIDE-REPEAT REGION OF PRORP DOMAIN-CONTAINING PROTEIN"/>
    <property type="match status" value="1"/>
</dbReference>
<sequence>MGTAATAGAAIALEKNKRLQGSDLGTAIANEEEDNNQTDLQLKEILYRDGEVNREPTDADLDRAWTLFNKVIKQHAYAADVFNLLARSSRNQDQTRALVAFRLTEDESRTGDDYESAVRVAVKTDNYRMALRINEHAVRRNLQQRSSVFLLLHAVTNELWNTARKVSKTFFQIQDPAFQSRAALAREVGNYRDLPLAIYHLGSRLRERAPVIMQHSGTLQYLFRELLAALVRNGQLMSIITPQGLQNLFEISHDMRRAVPSLYVDAIRTINKDAMRPDKGSLADMIYTNLRSDLPEFPPEPHTFGSLFSIHAEQGASAQKYNHYLDEFAKFHGAPDRMSFQKVLSALAAQGDIDGVQRIFLRFSQTHGLPTDPALYTPLLYAYARLGDVAATERELGRMIDYGVQPTTYVWNILIHAHARSPEPRRALDVLDKMKNGGVIPDAYTFTTLVGIYARIGDTDNVLDLLEQAQENQVRGSYALVTGLVQSYCLNDQAEAAEKLAETATNAKLQGNATTMWNYLLRHYAFLADSKSMLRVQEQMNELDVPADSMTHAAFMTALVVFGRIRDAVQILRTLNLSQTLAATSFHYAIILHGFAQEGDRDMANVVYQEMIEIFPRLGASPRLAMLHLQARRSPIENERPMFAAQYLEEILHELSMEDRASRQPQPGLRRRPGVEAVPSLYVEYFVDLLVSKGQFKRAEKLANRFETLSGTPYLHLGSNAATSIQILNARMIVQAGSQTWEDVEVTWERILQKAIKTARRAGLREEQVSHVHKNQAKDNGKDKGDDQGFSKSAPMPPVGLPESGLMINQGFKFGSMIADTIPTASALDEPGLEILYAQRYLLEIPLTRYLDSLAVRQLQNSAIVLVAKLEKVGFALTSKNWNMYIQALARSNEPEHWTLACEIFEQKMIPSISPWPILQRGYWLPPRTSKGVRPSPVRRKVIEKRNPGQLMATYYTAVHLASVLLKANRLVAEGDSRASIAIRKTAPLTWRYIRRMPYLKDRIQGLLLRDRKLRILPPRRPRFHQEPDRSGVLQSKSPVDHLPASELLNLEEVVKHEEAVRKSPTKTATASAIQRAELVAGQIPRTRIQMEKRRAMESAENFSRRVKYKEGRLLRMLRRIRRDAKLPRTVSDSYIGHPVVPKSVASSRVTNEPGGSTLFGRGYQSLPVAAQNRKRLRERSRALSKRIFHLSRKMNHSRRWANHASE</sequence>
<comment type="function">
    <text evidence="3">Regulates mitochondrial small subunit maturation by controlling 15S rRNA 5'-end processing. Localizes to the 5' precursor of the 15S rRNA in a position that is subsequently occupied by mS47 in the mature yeast mtSSU. Uses structure and sequence-specific RNA recognition, binding to a single-stranded region of the precursor and specifically recognizing bases -6 to -1. The exchange of Ccm1 for mS47 is coupled to the irreversible removal of precursor rRNA that is accompanied by conformational changes of the mitoribosomal proteins uS5m and mS26. These conformational changes signal completion of 5'-end rRNA processing through protection of the mature 5'-end of the 15S rRNA and stabilization of mS47. The removal of the 5' precursor together with the dissociation of Ccm1 may be catalyzed by the 5'-3' exoribonuclease Pet127. Involved in the specific removal of group I introns in mitochondrial encoded transcripts.</text>
</comment>